<evidence type="ECO:0000313" key="1">
    <source>
        <dbReference type="EMBL" id="WOO34002.1"/>
    </source>
</evidence>
<dbReference type="Proteomes" id="UP001303211">
    <property type="component" value="Chromosome"/>
</dbReference>
<dbReference type="Pfam" id="PF05643">
    <property type="entry name" value="GNA1162-like"/>
    <property type="match status" value="1"/>
</dbReference>
<keyword evidence="1" id="KW-0449">Lipoprotein</keyword>
<organism evidence="1 2">
    <name type="scientific">Diaphorobacter limosus</name>
    <dbReference type="NCBI Taxonomy" id="3036128"/>
    <lineage>
        <taxon>Bacteria</taxon>
        <taxon>Pseudomonadati</taxon>
        <taxon>Pseudomonadota</taxon>
        <taxon>Betaproteobacteria</taxon>
        <taxon>Burkholderiales</taxon>
        <taxon>Comamonadaceae</taxon>
        <taxon>Diaphorobacter</taxon>
    </lineage>
</organism>
<sequence length="144" mass="15420">MTEETFRHNGIISAQDAQELPVAKLREIFGADAALYLDVRQYGSVYAVLKSETKVTLTARLVDLRTGDQLWSGEATASSAETKSSNSSLVGMLVSALIDQIVDSLSDRSVQIAEIANGRLLYAGRPGGLLHGPRSPRYGADGQP</sequence>
<dbReference type="RefSeq" id="WP_317703331.1">
    <property type="nucleotide sequence ID" value="NZ_CP136921.1"/>
</dbReference>
<name>A0ABZ0J6W9_9BURK</name>
<dbReference type="Gene3D" id="3.40.50.10610">
    <property type="entry name" value="ABC-type transport auxiliary lipoprotein component"/>
    <property type="match status" value="1"/>
</dbReference>
<keyword evidence="2" id="KW-1185">Reference proteome</keyword>
<protein>
    <submittedName>
        <fullName evidence="1">DUF799 family lipoprotein</fullName>
    </submittedName>
</protein>
<accession>A0ABZ0J6W9</accession>
<evidence type="ECO:0000313" key="2">
    <source>
        <dbReference type="Proteomes" id="UP001303211"/>
    </source>
</evidence>
<dbReference type="EMBL" id="CP136921">
    <property type="protein sequence ID" value="WOO34002.1"/>
    <property type="molecule type" value="Genomic_DNA"/>
</dbReference>
<gene>
    <name evidence="1" type="ORF">P4826_08060</name>
</gene>
<reference evidence="1 2" key="1">
    <citation type="submission" date="2023-03" db="EMBL/GenBank/DDBJ databases">
        <title>Diaphorobacter basophil sp. nov., isolated from a sewage-treatment plant.</title>
        <authorList>
            <person name="Yang K."/>
        </authorList>
    </citation>
    <scope>NUCLEOTIDE SEQUENCE [LARGE SCALE GENOMIC DNA]</scope>
    <source>
        <strain evidence="1 2">Y-1</strain>
    </source>
</reference>
<proteinExistence type="predicted"/>
<dbReference type="InterPro" id="IPR008517">
    <property type="entry name" value="GNA1162-like"/>
</dbReference>